<protein>
    <submittedName>
        <fullName evidence="5">Winged helix-turn-helix transcriptional regulator</fullName>
    </submittedName>
</protein>
<name>A0A5B8CET3_SPHSA</name>
<gene>
    <name evidence="5" type="ORF">FIL70_04225</name>
</gene>
<evidence type="ECO:0000256" key="1">
    <source>
        <dbReference type="ARBA" id="ARBA00023015"/>
    </source>
</evidence>
<dbReference type="PANTHER" id="PTHR33164">
    <property type="entry name" value="TRANSCRIPTIONAL REGULATOR, MARR FAMILY"/>
    <property type="match status" value="1"/>
</dbReference>
<dbReference type="PANTHER" id="PTHR33164:SF64">
    <property type="entry name" value="TRANSCRIPTIONAL REGULATOR SLYA"/>
    <property type="match status" value="1"/>
</dbReference>
<dbReference type="EMBL" id="CP041016">
    <property type="protein sequence ID" value="QDC36570.1"/>
    <property type="molecule type" value="Genomic_DNA"/>
</dbReference>
<dbReference type="SMART" id="SM00347">
    <property type="entry name" value="HTH_MARR"/>
    <property type="match status" value="1"/>
</dbReference>
<dbReference type="Gene3D" id="1.10.10.10">
    <property type="entry name" value="Winged helix-like DNA-binding domain superfamily/Winged helix DNA-binding domain"/>
    <property type="match status" value="1"/>
</dbReference>
<evidence type="ECO:0000256" key="3">
    <source>
        <dbReference type="ARBA" id="ARBA00023163"/>
    </source>
</evidence>
<dbReference type="InterPro" id="IPR039422">
    <property type="entry name" value="MarR/SlyA-like"/>
</dbReference>
<dbReference type="KEGG" id="sufl:FIL70_04225"/>
<keyword evidence="1" id="KW-0805">Transcription regulation</keyword>
<accession>A0A5B8CET3</accession>
<evidence type="ECO:0000313" key="5">
    <source>
        <dbReference type="EMBL" id="QDC36570.1"/>
    </source>
</evidence>
<keyword evidence="2" id="KW-0238">DNA-binding</keyword>
<dbReference type="PRINTS" id="PR00598">
    <property type="entry name" value="HTHMARR"/>
</dbReference>
<feature type="domain" description="HTH marR-type" evidence="4">
    <location>
        <begin position="78"/>
        <end position="211"/>
    </location>
</feature>
<dbReference type="Proteomes" id="UP000311469">
    <property type="component" value="Chromosome cSF1"/>
</dbReference>
<evidence type="ECO:0000256" key="2">
    <source>
        <dbReference type="ARBA" id="ARBA00023125"/>
    </source>
</evidence>
<dbReference type="AlphaFoldDB" id="A0A5B8CET3"/>
<dbReference type="InterPro" id="IPR036388">
    <property type="entry name" value="WH-like_DNA-bd_sf"/>
</dbReference>
<sequence>MPSRSCGTETLRLWRWWFVPSSWVLQGIVSRPLRQVRTWRLPFRPCPTFSAVSPSNACGSMRLMSKSFEDEFDVRSFTADLAWDLMPVARLWHRSMDRVLGSTGLTLSEAMPIIAVARLGCRVRQKSVAERIGIEQPSLVHALDKLEALGLMERRVDPRDGRARILSLTRDGQALARKLETELTMHLQSVFAQVSDADGEAALRVLRVIEAVSRHTLASGSS</sequence>
<proteinExistence type="predicted"/>
<dbReference type="InterPro" id="IPR036390">
    <property type="entry name" value="WH_DNA-bd_sf"/>
</dbReference>
<organism evidence="5 6">
    <name type="scientific">Sphingobium fuliginis ATCC 27551</name>
    <dbReference type="NCBI Taxonomy" id="1208342"/>
    <lineage>
        <taxon>Bacteria</taxon>
        <taxon>Pseudomonadati</taxon>
        <taxon>Pseudomonadota</taxon>
        <taxon>Alphaproteobacteria</taxon>
        <taxon>Sphingomonadales</taxon>
        <taxon>Sphingomonadaceae</taxon>
        <taxon>Sphingobium</taxon>
    </lineage>
</organism>
<evidence type="ECO:0000259" key="4">
    <source>
        <dbReference type="PROSITE" id="PS50995"/>
    </source>
</evidence>
<dbReference type="InterPro" id="IPR000835">
    <property type="entry name" value="HTH_MarR-typ"/>
</dbReference>
<dbReference type="Pfam" id="PF12802">
    <property type="entry name" value="MarR_2"/>
    <property type="match status" value="1"/>
</dbReference>
<reference evidence="5 6" key="1">
    <citation type="submission" date="2019-06" db="EMBL/GenBank/DDBJ databases">
        <title>Genome organization and adaptive potential of archetypical organophosphate degarding Sphingobium fuliginis ATCC 27551.</title>
        <authorList>
            <person name="Sarwar A."/>
            <person name="Parthasarathy S."/>
            <person name="Singh C."/>
            <person name="Siddavattam D."/>
        </authorList>
    </citation>
    <scope>NUCLEOTIDE SEQUENCE [LARGE SCALE GENOMIC DNA]</scope>
    <source>
        <strain evidence="5 6">ATCC 27551</strain>
    </source>
</reference>
<dbReference type="SUPFAM" id="SSF46785">
    <property type="entry name" value="Winged helix' DNA-binding domain"/>
    <property type="match status" value="1"/>
</dbReference>
<evidence type="ECO:0000313" key="6">
    <source>
        <dbReference type="Proteomes" id="UP000311469"/>
    </source>
</evidence>
<dbReference type="GO" id="GO:0003677">
    <property type="term" value="F:DNA binding"/>
    <property type="evidence" value="ECO:0007669"/>
    <property type="project" value="UniProtKB-KW"/>
</dbReference>
<dbReference type="GO" id="GO:0006950">
    <property type="term" value="P:response to stress"/>
    <property type="evidence" value="ECO:0007669"/>
    <property type="project" value="TreeGrafter"/>
</dbReference>
<dbReference type="GO" id="GO:0003700">
    <property type="term" value="F:DNA-binding transcription factor activity"/>
    <property type="evidence" value="ECO:0007669"/>
    <property type="project" value="InterPro"/>
</dbReference>
<keyword evidence="3" id="KW-0804">Transcription</keyword>
<dbReference type="PROSITE" id="PS50995">
    <property type="entry name" value="HTH_MARR_2"/>
    <property type="match status" value="1"/>
</dbReference>